<feature type="region of interest" description="Disordered" evidence="1">
    <location>
        <begin position="18"/>
        <end position="38"/>
    </location>
</feature>
<gene>
    <name evidence="2" type="ORF">SO802_034711</name>
</gene>
<reference evidence="2 3" key="1">
    <citation type="submission" date="2024-01" db="EMBL/GenBank/DDBJ databases">
        <title>A telomere-to-telomere, gap-free genome of sweet tea (Lithocarpus litseifolius).</title>
        <authorList>
            <person name="Zhou J."/>
        </authorList>
    </citation>
    <scope>NUCLEOTIDE SEQUENCE [LARGE SCALE GENOMIC DNA]</scope>
    <source>
        <strain evidence="2">Zhou-2022a</strain>
        <tissue evidence="2">Leaf</tissue>
    </source>
</reference>
<name>A0AAW2BGP1_9ROSI</name>
<evidence type="ECO:0000256" key="1">
    <source>
        <dbReference type="SAM" id="MobiDB-lite"/>
    </source>
</evidence>
<sequence>MGIDIVVDVCVEEVTQQAGKHPVQDASGKGKKVSKKPDRVNDMTVALKEYTAMTKERYSGKLGRSSGTSEQFAQSGVRGDPCSLGKAIELLNKYEDLNDKAYVKISKALQQKDNRVVFMAHLWRLEMIGHMRSKSMTSMMHTSTTLVPMMLVKIMMMTGPIQSRNVKKK</sequence>
<organism evidence="2 3">
    <name type="scientific">Lithocarpus litseifolius</name>
    <dbReference type="NCBI Taxonomy" id="425828"/>
    <lineage>
        <taxon>Eukaryota</taxon>
        <taxon>Viridiplantae</taxon>
        <taxon>Streptophyta</taxon>
        <taxon>Embryophyta</taxon>
        <taxon>Tracheophyta</taxon>
        <taxon>Spermatophyta</taxon>
        <taxon>Magnoliopsida</taxon>
        <taxon>eudicotyledons</taxon>
        <taxon>Gunneridae</taxon>
        <taxon>Pentapetalae</taxon>
        <taxon>rosids</taxon>
        <taxon>fabids</taxon>
        <taxon>Fagales</taxon>
        <taxon>Fagaceae</taxon>
        <taxon>Lithocarpus</taxon>
    </lineage>
</organism>
<dbReference type="EMBL" id="JAZDWU010000012">
    <property type="protein sequence ID" value="KAK9985186.1"/>
    <property type="molecule type" value="Genomic_DNA"/>
</dbReference>
<dbReference type="Proteomes" id="UP001459277">
    <property type="component" value="Unassembled WGS sequence"/>
</dbReference>
<proteinExistence type="predicted"/>
<evidence type="ECO:0000313" key="3">
    <source>
        <dbReference type="Proteomes" id="UP001459277"/>
    </source>
</evidence>
<accession>A0AAW2BGP1</accession>
<evidence type="ECO:0000313" key="2">
    <source>
        <dbReference type="EMBL" id="KAK9985186.1"/>
    </source>
</evidence>
<keyword evidence="3" id="KW-1185">Reference proteome</keyword>
<dbReference type="AlphaFoldDB" id="A0AAW2BGP1"/>
<comment type="caution">
    <text evidence="2">The sequence shown here is derived from an EMBL/GenBank/DDBJ whole genome shotgun (WGS) entry which is preliminary data.</text>
</comment>
<protein>
    <submittedName>
        <fullName evidence="2">Uncharacterized protein</fullName>
    </submittedName>
</protein>